<dbReference type="InterPro" id="IPR058792">
    <property type="entry name" value="Beta-barrel_RND_2"/>
</dbReference>
<evidence type="ECO:0000256" key="2">
    <source>
        <dbReference type="SAM" id="Coils"/>
    </source>
</evidence>
<dbReference type="Pfam" id="PF25917">
    <property type="entry name" value="BSH_RND"/>
    <property type="match status" value="1"/>
</dbReference>
<evidence type="ECO:0000259" key="3">
    <source>
        <dbReference type="Pfam" id="PF25876"/>
    </source>
</evidence>
<dbReference type="EMBL" id="JBHSYQ010000003">
    <property type="protein sequence ID" value="MFC6997806.1"/>
    <property type="molecule type" value="Genomic_DNA"/>
</dbReference>
<dbReference type="PANTHER" id="PTHR30469:SF36">
    <property type="entry name" value="BLL3903 PROTEIN"/>
    <property type="match status" value="1"/>
</dbReference>
<dbReference type="InterPro" id="IPR006143">
    <property type="entry name" value="RND_pump_MFP"/>
</dbReference>
<feature type="domain" description="Multidrug resistance protein MdtA-like alpha-helical hairpin" evidence="3">
    <location>
        <begin position="104"/>
        <end position="167"/>
    </location>
</feature>
<dbReference type="Gene3D" id="2.40.30.170">
    <property type="match status" value="1"/>
</dbReference>
<dbReference type="InterPro" id="IPR058637">
    <property type="entry name" value="YknX-like_C"/>
</dbReference>
<dbReference type="Gene3D" id="2.40.50.100">
    <property type="match status" value="1"/>
</dbReference>
<keyword evidence="8" id="KW-1185">Reference proteome</keyword>
<dbReference type="Gene3D" id="1.10.287.470">
    <property type="entry name" value="Helix hairpin bin"/>
    <property type="match status" value="1"/>
</dbReference>
<feature type="domain" description="Multidrug resistance protein MdtA-like barrel-sandwich hybrid" evidence="4">
    <location>
        <begin position="70"/>
        <end position="192"/>
    </location>
</feature>
<dbReference type="RefSeq" id="WP_066618470.1">
    <property type="nucleotide sequence ID" value="NZ_JBHSYQ010000003.1"/>
</dbReference>
<evidence type="ECO:0000259" key="5">
    <source>
        <dbReference type="Pfam" id="PF25954"/>
    </source>
</evidence>
<protein>
    <submittedName>
        <fullName evidence="7">Efflux RND transporter periplasmic adaptor subunit</fullName>
    </submittedName>
</protein>
<keyword evidence="2" id="KW-0175">Coiled coil</keyword>
<organism evidence="7 8">
    <name type="scientific">Rufibacter roseus</name>
    <dbReference type="NCBI Taxonomy" id="1567108"/>
    <lineage>
        <taxon>Bacteria</taxon>
        <taxon>Pseudomonadati</taxon>
        <taxon>Bacteroidota</taxon>
        <taxon>Cytophagia</taxon>
        <taxon>Cytophagales</taxon>
        <taxon>Hymenobacteraceae</taxon>
        <taxon>Rufibacter</taxon>
    </lineage>
</organism>
<evidence type="ECO:0000313" key="7">
    <source>
        <dbReference type="EMBL" id="MFC6997806.1"/>
    </source>
</evidence>
<feature type="domain" description="YknX-like C-terminal permuted SH3-like" evidence="6">
    <location>
        <begin position="282"/>
        <end position="346"/>
    </location>
</feature>
<dbReference type="InterPro" id="IPR058624">
    <property type="entry name" value="MdtA-like_HH"/>
</dbReference>
<evidence type="ECO:0000256" key="1">
    <source>
        <dbReference type="ARBA" id="ARBA00009477"/>
    </source>
</evidence>
<dbReference type="Pfam" id="PF25954">
    <property type="entry name" value="Beta-barrel_RND_2"/>
    <property type="match status" value="1"/>
</dbReference>
<evidence type="ECO:0000313" key="8">
    <source>
        <dbReference type="Proteomes" id="UP001596405"/>
    </source>
</evidence>
<sequence length="353" mass="38911">MKKSILLLLVVVLIGYLVYNKVAGSNNENATSGPPRGPMSQKVAVKLFRVSPEAFQDKITATGTVLPNEEVDLRSEVSGRITNLNFKEGSRVRKGQLLLSVNAQEMQAQINKLESNRKLYQDMEKRQRTLLEKEYISQQEYEQARNQLSTTLADLQAQRAALAKAYIRAPFDGVIGLRQVSEGGYVTPTTPIAKLVDISPVKIDFDIPGRYAQQVKVGDNINFSIEGDPKAYTAQIYAIEPNIDPTTRTVQVRARYSNQNEEVKPGAFVTVQISLKEIAEAILIPTEAIIPQASGHQVYLAKDGKAVPKEVKIGLRSESMIQILEGLQPGDSVIRSGILQVRPGAALDIQEVK</sequence>
<name>A0ABW2DJ14_9BACT</name>
<comment type="similarity">
    <text evidence="1">Belongs to the membrane fusion protein (MFP) (TC 8.A.1) family.</text>
</comment>
<dbReference type="InterPro" id="IPR058625">
    <property type="entry name" value="MdtA-like_BSH"/>
</dbReference>
<comment type="caution">
    <text evidence="7">The sequence shown here is derived from an EMBL/GenBank/DDBJ whole genome shotgun (WGS) entry which is preliminary data.</text>
</comment>
<proteinExistence type="inferred from homology"/>
<feature type="coiled-coil region" evidence="2">
    <location>
        <begin position="103"/>
        <end position="165"/>
    </location>
</feature>
<dbReference type="Pfam" id="PF25876">
    <property type="entry name" value="HH_MFP_RND"/>
    <property type="match status" value="1"/>
</dbReference>
<accession>A0ABW2DJ14</accession>
<feature type="domain" description="CusB-like beta-barrel" evidence="5">
    <location>
        <begin position="203"/>
        <end position="274"/>
    </location>
</feature>
<dbReference type="PANTHER" id="PTHR30469">
    <property type="entry name" value="MULTIDRUG RESISTANCE PROTEIN MDTA"/>
    <property type="match status" value="1"/>
</dbReference>
<gene>
    <name evidence="7" type="ORF">ACFQHR_09220</name>
</gene>
<dbReference type="SUPFAM" id="SSF111369">
    <property type="entry name" value="HlyD-like secretion proteins"/>
    <property type="match status" value="1"/>
</dbReference>
<evidence type="ECO:0000259" key="6">
    <source>
        <dbReference type="Pfam" id="PF25989"/>
    </source>
</evidence>
<dbReference type="Proteomes" id="UP001596405">
    <property type="component" value="Unassembled WGS sequence"/>
</dbReference>
<dbReference type="NCBIfam" id="TIGR01730">
    <property type="entry name" value="RND_mfp"/>
    <property type="match status" value="1"/>
</dbReference>
<dbReference type="Pfam" id="PF25989">
    <property type="entry name" value="YknX_C"/>
    <property type="match status" value="1"/>
</dbReference>
<evidence type="ECO:0000259" key="4">
    <source>
        <dbReference type="Pfam" id="PF25917"/>
    </source>
</evidence>
<dbReference type="Gene3D" id="2.40.420.20">
    <property type="match status" value="1"/>
</dbReference>
<reference evidence="8" key="1">
    <citation type="journal article" date="2019" name="Int. J. Syst. Evol. Microbiol.">
        <title>The Global Catalogue of Microorganisms (GCM) 10K type strain sequencing project: providing services to taxonomists for standard genome sequencing and annotation.</title>
        <authorList>
            <consortium name="The Broad Institute Genomics Platform"/>
            <consortium name="The Broad Institute Genome Sequencing Center for Infectious Disease"/>
            <person name="Wu L."/>
            <person name="Ma J."/>
        </authorList>
    </citation>
    <scope>NUCLEOTIDE SEQUENCE [LARGE SCALE GENOMIC DNA]</scope>
    <source>
        <strain evidence="8">CGMCC 4.7393</strain>
    </source>
</reference>